<dbReference type="Proteomes" id="UP001165679">
    <property type="component" value="Unassembled WGS sequence"/>
</dbReference>
<comment type="caution">
    <text evidence="3">The sequence shown here is derived from an EMBL/GenBank/DDBJ whole genome shotgun (WGS) entry which is preliminary data.</text>
</comment>
<keyword evidence="3" id="KW-0326">Glycosidase</keyword>
<feature type="domain" description="Putative glycogen debranching enzyme N-terminal" evidence="1">
    <location>
        <begin position="17"/>
        <end position="203"/>
    </location>
</feature>
<evidence type="ECO:0000313" key="3">
    <source>
        <dbReference type="EMBL" id="MCW3477698.1"/>
    </source>
</evidence>
<evidence type="ECO:0000259" key="2">
    <source>
        <dbReference type="Pfam" id="PF22422"/>
    </source>
</evidence>
<reference evidence="3" key="1">
    <citation type="submission" date="2022-09" db="EMBL/GenBank/DDBJ databases">
        <title>Rhodovastum sp. nov. RN2-1 isolated from soil in Seongnam, South Korea.</title>
        <authorList>
            <person name="Le N.T."/>
        </authorList>
    </citation>
    <scope>NUCLEOTIDE SEQUENCE</scope>
    <source>
        <strain evidence="3">RN2-1</strain>
    </source>
</reference>
<dbReference type="Gene3D" id="1.50.10.10">
    <property type="match status" value="1"/>
</dbReference>
<evidence type="ECO:0000259" key="1">
    <source>
        <dbReference type="Pfam" id="PF14742"/>
    </source>
</evidence>
<keyword evidence="3" id="KW-0378">Hydrolase</keyword>
<protein>
    <submittedName>
        <fullName evidence="3">Trehalase family glycosidase</fullName>
    </submittedName>
</protein>
<evidence type="ECO:0000313" key="4">
    <source>
        <dbReference type="Proteomes" id="UP001165679"/>
    </source>
</evidence>
<dbReference type="Pfam" id="PF14742">
    <property type="entry name" value="GDE_N_bis"/>
    <property type="match status" value="1"/>
</dbReference>
<dbReference type="InterPro" id="IPR012341">
    <property type="entry name" value="6hp_glycosidase-like_sf"/>
</dbReference>
<sequence length="707" mass="77643">MPLEITVGPPQLVVHYGQLVWSAEPDGQVLGDSKKGLIFRDTRLISYWRLYANGESWELLNGGAVTHFAARVFLTNRAIPTQEGQIPPRTLSLVLGRWASGGVHEDLDLTNHGMQPVRFNLELSIRSDFADLFEVKTGRIVRRGRITTEWSDMAQSLETCYTNADFRRGIIVSARSEGPAVYANGRISFDITLNPGASWHACLLYEIIDDGQGCAAPGGCIAEATTSPAAASLAAWRDGATRITTGNDELDRQFAQAVDDIAALRMPIDGMTVPAAGLPWFLAPFGRDSLIVSMQTLPVTPELARGALAVLGARQSRELDDARDAEPGKILHEQRLGELAHFKLIPHTPYFGSADATPLYLMLLHAAWRWIGDSMLSEAHLEVAERCLSWIDDYGDRDGDGFQEYQTRSPLGYENMGWKDALDAVLYPDGTMVKGPKALCELQGYVYAAWTGMAEIHAALGNPARAAELRGKATALYNRFNDAFWDEEWGFYAFALDGEKRKVLTAASNVGHCLWTGIVRPDRARRVMERLMAPDMFSGWGIRTLSSRHPAFNPYSYHNGSVWPHDNGLIAEGFKRYGFIEAAARVAHAISDSAAYFAMHQVPELYAGVARNGSDFPVQCLGANVPQAWAAGSAFSFLQAALGLAPDAPNNRLYVDPVLPDWLSEITVAGLDVGQQSFDIHFHREGAATRFTVLRGDPAAVVWRAFT</sequence>
<dbReference type="InterPro" id="IPR008928">
    <property type="entry name" value="6-hairpin_glycosidase_sf"/>
</dbReference>
<dbReference type="Pfam" id="PF22422">
    <property type="entry name" value="MGH1-like_GH"/>
    <property type="match status" value="1"/>
</dbReference>
<dbReference type="AlphaFoldDB" id="A0AA41YWC9"/>
<keyword evidence="4" id="KW-1185">Reference proteome</keyword>
<dbReference type="GO" id="GO:0005975">
    <property type="term" value="P:carbohydrate metabolic process"/>
    <property type="evidence" value="ECO:0007669"/>
    <property type="project" value="InterPro"/>
</dbReference>
<dbReference type="InterPro" id="IPR032856">
    <property type="entry name" value="GDE_N_bis"/>
</dbReference>
<gene>
    <name evidence="3" type="ORF">OL599_24365</name>
</gene>
<dbReference type="SUPFAM" id="SSF48208">
    <property type="entry name" value="Six-hairpin glycosidases"/>
    <property type="match status" value="1"/>
</dbReference>
<dbReference type="RefSeq" id="WP_264716662.1">
    <property type="nucleotide sequence ID" value="NZ_JAPDNT010000046.1"/>
</dbReference>
<dbReference type="EMBL" id="JAPDNT010000046">
    <property type="protein sequence ID" value="MCW3477698.1"/>
    <property type="molecule type" value="Genomic_DNA"/>
</dbReference>
<reference evidence="3" key="2">
    <citation type="submission" date="2022-10" db="EMBL/GenBank/DDBJ databases">
        <authorList>
            <person name="Trinh H.N."/>
        </authorList>
    </citation>
    <scope>NUCLEOTIDE SEQUENCE</scope>
    <source>
        <strain evidence="3">RN2-1</strain>
    </source>
</reference>
<dbReference type="GO" id="GO:0016798">
    <property type="term" value="F:hydrolase activity, acting on glycosyl bonds"/>
    <property type="evidence" value="ECO:0007669"/>
    <property type="project" value="UniProtKB-KW"/>
</dbReference>
<proteinExistence type="predicted"/>
<accession>A0AA41YWC9</accession>
<name>A0AA41YWC9_9PROT</name>
<feature type="domain" description="Mannosylglycerate hydrolase MGH1-like glycoside hydrolase" evidence="2">
    <location>
        <begin position="440"/>
        <end position="595"/>
    </location>
</feature>
<organism evidence="3 4">
    <name type="scientific">Limobrevibacterium gyesilva</name>
    <dbReference type="NCBI Taxonomy" id="2991712"/>
    <lineage>
        <taxon>Bacteria</taxon>
        <taxon>Pseudomonadati</taxon>
        <taxon>Pseudomonadota</taxon>
        <taxon>Alphaproteobacteria</taxon>
        <taxon>Acetobacterales</taxon>
        <taxon>Acetobacteraceae</taxon>
        <taxon>Limobrevibacterium</taxon>
    </lineage>
</organism>
<dbReference type="InterPro" id="IPR054491">
    <property type="entry name" value="MGH1-like_GH"/>
</dbReference>